<dbReference type="Pfam" id="PF01343">
    <property type="entry name" value="Peptidase_S49"/>
    <property type="match status" value="1"/>
</dbReference>
<proteinExistence type="inferred from homology"/>
<keyword evidence="2" id="KW-0645">Protease</keyword>
<dbReference type="NCBIfam" id="TIGR00706">
    <property type="entry name" value="SppA_dom"/>
    <property type="match status" value="1"/>
</dbReference>
<evidence type="ECO:0000256" key="1">
    <source>
        <dbReference type="ARBA" id="ARBA00008683"/>
    </source>
</evidence>
<dbReference type="InterPro" id="IPR002142">
    <property type="entry name" value="Peptidase_S49"/>
</dbReference>
<protein>
    <submittedName>
        <fullName evidence="6">Signal peptide peptidase A, Serine peptidase, MEROPS family S49</fullName>
    </submittedName>
</protein>
<dbReference type="RefSeq" id="WP_011939086.1">
    <property type="nucleotide sequence ID" value="NC_009483.1"/>
</dbReference>
<dbReference type="EMBL" id="CP000698">
    <property type="protein sequence ID" value="ABQ26390.1"/>
    <property type="molecule type" value="Genomic_DNA"/>
</dbReference>
<dbReference type="OrthoDB" id="9764363at2"/>
<reference evidence="6 7" key="1">
    <citation type="submission" date="2007-05" db="EMBL/GenBank/DDBJ databases">
        <title>Complete sequence of Geobacter uraniireducens Rf4.</title>
        <authorList>
            <consortium name="US DOE Joint Genome Institute"/>
            <person name="Copeland A."/>
            <person name="Lucas S."/>
            <person name="Lapidus A."/>
            <person name="Barry K."/>
            <person name="Detter J.C."/>
            <person name="Glavina del Rio T."/>
            <person name="Hammon N."/>
            <person name="Israni S."/>
            <person name="Dalin E."/>
            <person name="Tice H."/>
            <person name="Pitluck S."/>
            <person name="Chertkov O."/>
            <person name="Brettin T."/>
            <person name="Bruce D."/>
            <person name="Han C."/>
            <person name="Schmutz J."/>
            <person name="Larimer F."/>
            <person name="Land M."/>
            <person name="Hauser L."/>
            <person name="Kyrpides N."/>
            <person name="Mikhailova N."/>
            <person name="Shelobolina E."/>
            <person name="Aklujkar M."/>
            <person name="Lovley D."/>
            <person name="Richardson P."/>
        </authorList>
    </citation>
    <scope>NUCLEOTIDE SEQUENCE [LARGE SCALE GENOMIC DNA]</scope>
    <source>
        <strain evidence="6 7">Rf4</strain>
    </source>
</reference>
<keyword evidence="7" id="KW-1185">Reference proteome</keyword>
<organism evidence="6 7">
    <name type="scientific">Geotalea uraniireducens (strain Rf4)</name>
    <name type="common">Geobacter uraniireducens</name>
    <dbReference type="NCBI Taxonomy" id="351605"/>
    <lineage>
        <taxon>Bacteria</taxon>
        <taxon>Pseudomonadati</taxon>
        <taxon>Thermodesulfobacteriota</taxon>
        <taxon>Desulfuromonadia</taxon>
        <taxon>Geobacterales</taxon>
        <taxon>Geobacteraceae</taxon>
        <taxon>Geotalea</taxon>
    </lineage>
</organism>
<feature type="domain" description="Peptidase S49" evidence="5">
    <location>
        <begin position="118"/>
        <end position="268"/>
    </location>
</feature>
<evidence type="ECO:0000256" key="3">
    <source>
        <dbReference type="ARBA" id="ARBA00022801"/>
    </source>
</evidence>
<dbReference type="PANTHER" id="PTHR42987">
    <property type="entry name" value="PEPTIDASE S49"/>
    <property type="match status" value="1"/>
</dbReference>
<dbReference type="SUPFAM" id="SSF52096">
    <property type="entry name" value="ClpP/crotonase"/>
    <property type="match status" value="1"/>
</dbReference>
<name>A5G3M2_GEOUR</name>
<dbReference type="STRING" id="351605.Gura_2205"/>
<evidence type="ECO:0000256" key="4">
    <source>
        <dbReference type="ARBA" id="ARBA00022825"/>
    </source>
</evidence>
<dbReference type="GO" id="GO:0008236">
    <property type="term" value="F:serine-type peptidase activity"/>
    <property type="evidence" value="ECO:0007669"/>
    <property type="project" value="UniProtKB-KW"/>
</dbReference>
<evidence type="ECO:0000256" key="2">
    <source>
        <dbReference type="ARBA" id="ARBA00022670"/>
    </source>
</evidence>
<dbReference type="AlphaFoldDB" id="A5G3M2"/>
<keyword evidence="4" id="KW-0720">Serine protease</keyword>
<dbReference type="GO" id="GO:0006508">
    <property type="term" value="P:proteolysis"/>
    <property type="evidence" value="ECO:0007669"/>
    <property type="project" value="UniProtKB-KW"/>
</dbReference>
<evidence type="ECO:0000259" key="5">
    <source>
        <dbReference type="Pfam" id="PF01343"/>
    </source>
</evidence>
<dbReference type="InterPro" id="IPR047272">
    <property type="entry name" value="S49_SppA_C"/>
</dbReference>
<accession>A5G3M2</accession>
<sequence length="323" mass="35066">MARNSLWLGMVLLALLLNGCTLFNVGLMHPVSPLRETVIEGEGKPKLLLLDISGIITEKEKGGRLKQKPSMVAEVKEALQKAEKDDDIAGVIVRINSPGGTVTASDIIHHELLAFKARKKVPVYACIMGIGASGGYYVATAADEISAHPTAVTGSIGVLLMRFEVEGLLTKIGVSEHTVKSGDKKDMLSPFRPATPEEEKIIQDVINRLFGRFVDVVQARPGNKLERKELEILADGRIYTAEQALQAKLIDRIGYLDDTVSAVKKAGNIEQARVISYYRPGSYRGTIYSGEADAANQALSLISINGDGLEMLSDAGFMYLWKP</sequence>
<dbReference type="KEGG" id="gur:Gura_2205"/>
<dbReference type="Proteomes" id="UP000006695">
    <property type="component" value="Chromosome"/>
</dbReference>
<comment type="similarity">
    <text evidence="1">Belongs to the peptidase S49 family.</text>
</comment>
<dbReference type="InterPro" id="IPR004635">
    <property type="entry name" value="Pept_S49_SppA"/>
</dbReference>
<dbReference type="Gene3D" id="3.90.226.10">
    <property type="entry name" value="2-enoyl-CoA Hydratase, Chain A, domain 1"/>
    <property type="match status" value="2"/>
</dbReference>
<dbReference type="InterPro" id="IPR029045">
    <property type="entry name" value="ClpP/crotonase-like_dom_sf"/>
</dbReference>
<evidence type="ECO:0000313" key="6">
    <source>
        <dbReference type="EMBL" id="ABQ26390.1"/>
    </source>
</evidence>
<dbReference type="HOGENOM" id="CLU_046540_0_1_7"/>
<gene>
    <name evidence="6" type="ordered locus">Gura_2205</name>
</gene>
<keyword evidence="3" id="KW-0378">Hydrolase</keyword>
<evidence type="ECO:0000313" key="7">
    <source>
        <dbReference type="Proteomes" id="UP000006695"/>
    </source>
</evidence>
<dbReference type="CDD" id="cd07023">
    <property type="entry name" value="S49_Sppa_N_C"/>
    <property type="match status" value="1"/>
</dbReference>
<dbReference type="PANTHER" id="PTHR42987:SF6">
    <property type="entry name" value="PROTEINASE IV"/>
    <property type="match status" value="1"/>
</dbReference>